<proteinExistence type="predicted"/>
<keyword evidence="7" id="KW-1185">Reference proteome</keyword>
<reference evidence="6" key="3">
    <citation type="submission" date="2025-09" db="UniProtKB">
        <authorList>
            <consortium name="Ensembl"/>
        </authorList>
    </citation>
    <scope>IDENTIFICATION</scope>
</reference>
<feature type="domain" description="SAC" evidence="5">
    <location>
        <begin position="151"/>
        <end position="534"/>
    </location>
</feature>
<evidence type="ECO:0000259" key="5">
    <source>
        <dbReference type="PROSITE" id="PS50275"/>
    </source>
</evidence>
<dbReference type="Ensembl" id="ENSGWIT00000058659.1">
    <property type="protein sequence ID" value="ENSGWIP00000054434.1"/>
    <property type="gene ID" value="ENSGWIG00000025990.1"/>
</dbReference>
<evidence type="ECO:0000256" key="2">
    <source>
        <dbReference type="ARBA" id="ARBA00022801"/>
    </source>
</evidence>
<dbReference type="PROSITE" id="PS50275">
    <property type="entry name" value="SAC"/>
    <property type="match status" value="1"/>
</dbReference>
<feature type="compositionally biased region" description="Low complexity" evidence="4">
    <location>
        <begin position="772"/>
        <end position="788"/>
    </location>
</feature>
<comment type="subcellular location">
    <subcellularLocation>
        <location evidence="1">Endomembrane system</location>
    </subcellularLocation>
</comment>
<dbReference type="Proteomes" id="UP000694680">
    <property type="component" value="Chromosome 24"/>
</dbReference>
<gene>
    <name evidence="6" type="primary">fig4a</name>
</gene>
<evidence type="ECO:0000256" key="1">
    <source>
        <dbReference type="ARBA" id="ARBA00004308"/>
    </source>
</evidence>
<evidence type="ECO:0000313" key="6">
    <source>
        <dbReference type="Ensembl" id="ENSGWIP00000054434.1"/>
    </source>
</evidence>
<dbReference type="InterPro" id="IPR043573">
    <property type="entry name" value="Fig4-like"/>
</dbReference>
<feature type="region of interest" description="Disordered" evidence="4">
    <location>
        <begin position="697"/>
        <end position="788"/>
    </location>
</feature>
<evidence type="ECO:0000256" key="4">
    <source>
        <dbReference type="SAM" id="MobiDB-lite"/>
    </source>
</evidence>
<evidence type="ECO:0000256" key="3">
    <source>
        <dbReference type="ARBA" id="ARBA00023136"/>
    </source>
</evidence>
<reference evidence="6" key="2">
    <citation type="submission" date="2025-08" db="UniProtKB">
        <authorList>
            <consortium name="Ensembl"/>
        </authorList>
    </citation>
    <scope>IDENTIFICATION</scope>
</reference>
<evidence type="ECO:0000313" key="7">
    <source>
        <dbReference type="Proteomes" id="UP000694680"/>
    </source>
</evidence>
<keyword evidence="3" id="KW-0472">Membrane</keyword>
<dbReference type="PANTHER" id="PTHR45738:SF5">
    <property type="entry name" value="POLYPHOSPHOINOSITIDE PHOSPHATASE"/>
    <property type="match status" value="1"/>
</dbReference>
<dbReference type="PANTHER" id="PTHR45738">
    <property type="entry name" value="POLYPHOSPHOINOSITIDE PHOSPHATASE"/>
    <property type="match status" value="1"/>
</dbReference>
<accession>A0A8C5I2J6</accession>
<dbReference type="GO" id="GO:0012505">
    <property type="term" value="C:endomembrane system"/>
    <property type="evidence" value="ECO:0007669"/>
    <property type="project" value="UniProtKB-SubCell"/>
</dbReference>
<keyword evidence="2" id="KW-0378">Hydrolase</keyword>
<name>A0A8C5I2J6_GOUWI</name>
<dbReference type="GO" id="GO:0043813">
    <property type="term" value="F:phosphatidylinositol-3,5-bisphosphate 5-phosphatase activity"/>
    <property type="evidence" value="ECO:0007669"/>
    <property type="project" value="InterPro"/>
</dbReference>
<dbReference type="AlphaFoldDB" id="A0A8C5I2J6"/>
<organism evidence="6 7">
    <name type="scientific">Gouania willdenowi</name>
    <name type="common">Blunt-snouted clingfish</name>
    <name type="synonym">Lepadogaster willdenowi</name>
    <dbReference type="NCBI Taxonomy" id="441366"/>
    <lineage>
        <taxon>Eukaryota</taxon>
        <taxon>Metazoa</taxon>
        <taxon>Chordata</taxon>
        <taxon>Craniata</taxon>
        <taxon>Vertebrata</taxon>
        <taxon>Euteleostomi</taxon>
        <taxon>Actinopterygii</taxon>
        <taxon>Neopterygii</taxon>
        <taxon>Teleostei</taxon>
        <taxon>Neoteleostei</taxon>
        <taxon>Acanthomorphata</taxon>
        <taxon>Ovalentaria</taxon>
        <taxon>Blenniimorphae</taxon>
        <taxon>Blenniiformes</taxon>
        <taxon>Gobiesocoidei</taxon>
        <taxon>Gobiesocidae</taxon>
        <taxon>Gobiesocinae</taxon>
        <taxon>Gouania</taxon>
    </lineage>
</organism>
<dbReference type="InterPro" id="IPR002013">
    <property type="entry name" value="SAC_dom"/>
</dbReference>
<sequence>MKSLKNAQNPLFFSCNKFKRYFLVGSNLAKTKHRVLKIDRTEPRDLVIIDDKHVYNQQDVQELLGRLDQGNRTKIGQKGSSGLSRAVTAFGIVGFVRFLEGYYMVLITKHRKMADIGGHSIYKIEDTTMIYIPNDSVRVTHPDEARYVRIFQSVDLSSNFYFSYSYDLSHSLQYNLTLLQRPFELWSSSAAAPSAEEEVHTASKHDSFDIFEDEGLPTQGEMMKLFHVNEPYYKYVWNGKLLERVKDIVHHDWLTYIIYGFCGQSKLLIFGRPVLITLIARRSSKFAGTRFLKRGANCEGDVANEVETEQIIHDASVMSFTAGSYSSYVQVRGSVPLYWSQDISTMMPKPPIRLDQADPYAHVAALHFDQMLQRFGSPIIILNLVKKREKRKHEKILSEELYPAVTNLNQFLPPEHCIDYIAWDMARYTKRLARLLNLVKMITRPTYISRWGDLGGHITFNGRVQTGVLRTNCVDCLDRTNTAQFMVGKCALAYQLYALGMIDKPKLQFDTDCVRLFEELYEDHGDTLSLQYGGSQLVHRVKTYRKIAPWTQHSKDIMQTLSRYYSNAFSDADRQDAINLFLQVFQPSESKPHLWELPTDFYLHQKNTMALPQERRSYTLWWTSGVLTYLPVPYDEVPCEETMKTVKVRRVNRFNEEIDTYTEFFRPFELTSFDETFCIAMTNSAWVFMPKTVGVDPSPFTVRKPDETGKSVLGSKSSKEETVLQRKTAASAPPPPSEEAISSSSEDDSEEDRDDDGSVSQRSTPIKLLTDSGESNPSSSSSSSRAPVSIFSEDSVYAVSPPQSSADTHEALESHVLTGQGQARVLCREDVLMYREYVKNRYM</sequence>
<dbReference type="GO" id="GO:0046856">
    <property type="term" value="P:phosphatidylinositol dephosphorylation"/>
    <property type="evidence" value="ECO:0007669"/>
    <property type="project" value="InterPro"/>
</dbReference>
<reference evidence="6" key="1">
    <citation type="submission" date="2020-06" db="EMBL/GenBank/DDBJ databases">
        <authorList>
            <consortium name="Wellcome Sanger Institute Data Sharing"/>
        </authorList>
    </citation>
    <scope>NUCLEOTIDE SEQUENCE [LARGE SCALE GENOMIC DNA]</scope>
</reference>
<protein>
    <recommendedName>
        <fullName evidence="5">SAC domain-containing protein</fullName>
    </recommendedName>
</protein>
<feature type="compositionally biased region" description="Acidic residues" evidence="4">
    <location>
        <begin position="745"/>
        <end position="757"/>
    </location>
</feature>
<dbReference type="Pfam" id="PF02383">
    <property type="entry name" value="Syja_N"/>
    <property type="match status" value="1"/>
</dbReference>